<reference evidence="2 3" key="1">
    <citation type="submission" date="2018-09" db="EMBL/GenBank/DDBJ databases">
        <title>Genomic Encyclopedia of Archaeal and Bacterial Type Strains, Phase II (KMG-II): from individual species to whole genera.</title>
        <authorList>
            <person name="Goeker M."/>
        </authorList>
    </citation>
    <scope>NUCLEOTIDE SEQUENCE [LARGE SCALE GENOMIC DNA]</scope>
    <source>
        <strain evidence="2 3">DSM 21950</strain>
    </source>
</reference>
<evidence type="ECO:0000256" key="1">
    <source>
        <dbReference type="SAM" id="Phobius"/>
    </source>
</evidence>
<feature type="transmembrane region" description="Helical" evidence="1">
    <location>
        <begin position="12"/>
        <end position="30"/>
    </location>
</feature>
<comment type="caution">
    <text evidence="2">The sequence shown here is derived from an EMBL/GenBank/DDBJ whole genome shotgun (WGS) entry which is preliminary data.</text>
</comment>
<keyword evidence="1" id="KW-0472">Membrane</keyword>
<keyword evidence="1" id="KW-0812">Transmembrane</keyword>
<dbReference type="AlphaFoldDB" id="A0A419WKZ5"/>
<protein>
    <submittedName>
        <fullName evidence="2">Uncharacterized protein</fullName>
    </submittedName>
</protein>
<evidence type="ECO:0000313" key="2">
    <source>
        <dbReference type="EMBL" id="RKD96101.1"/>
    </source>
</evidence>
<keyword evidence="3" id="KW-1185">Reference proteome</keyword>
<name>A0A419WKZ5_9BACT</name>
<evidence type="ECO:0000313" key="3">
    <source>
        <dbReference type="Proteomes" id="UP000284531"/>
    </source>
</evidence>
<gene>
    <name evidence="2" type="ORF">BXY64_4090</name>
</gene>
<dbReference type="Proteomes" id="UP000284531">
    <property type="component" value="Unassembled WGS sequence"/>
</dbReference>
<organism evidence="2 3">
    <name type="scientific">Marinifilum flexuosum</name>
    <dbReference type="NCBI Taxonomy" id="1117708"/>
    <lineage>
        <taxon>Bacteria</taxon>
        <taxon>Pseudomonadati</taxon>
        <taxon>Bacteroidota</taxon>
        <taxon>Bacteroidia</taxon>
        <taxon>Marinilabiliales</taxon>
        <taxon>Marinifilaceae</taxon>
    </lineage>
</organism>
<accession>A0A419WKZ5</accession>
<proteinExistence type="predicted"/>
<sequence>MMKKIELSKKNLTYLLWFMALVGIFVFEFGEKVGAYLAQ</sequence>
<dbReference type="EMBL" id="RAPQ01000013">
    <property type="protein sequence ID" value="RKD96101.1"/>
    <property type="molecule type" value="Genomic_DNA"/>
</dbReference>
<keyword evidence="1" id="KW-1133">Transmembrane helix</keyword>